<evidence type="ECO:0000256" key="2">
    <source>
        <dbReference type="ARBA" id="ARBA00022448"/>
    </source>
</evidence>
<dbReference type="PANTHER" id="PTHR30183">
    <property type="entry name" value="MOLYBDENUM TRANSPORT SYSTEM PERMEASE PROTEIN MODB"/>
    <property type="match status" value="1"/>
</dbReference>
<evidence type="ECO:0000313" key="9">
    <source>
        <dbReference type="EMBL" id="MQT13404.1"/>
    </source>
</evidence>
<feature type="domain" description="ABC transmembrane type-1" evidence="8">
    <location>
        <begin position="308"/>
        <end position="514"/>
    </location>
</feature>
<organism evidence="9 10">
    <name type="scientific">Segnochrobactrum spirostomi</name>
    <dbReference type="NCBI Taxonomy" id="2608987"/>
    <lineage>
        <taxon>Bacteria</taxon>
        <taxon>Pseudomonadati</taxon>
        <taxon>Pseudomonadota</taxon>
        <taxon>Alphaproteobacteria</taxon>
        <taxon>Hyphomicrobiales</taxon>
        <taxon>Segnochrobactraceae</taxon>
        <taxon>Segnochrobactrum</taxon>
    </lineage>
</organism>
<dbReference type="CDD" id="cd06261">
    <property type="entry name" value="TM_PBP2"/>
    <property type="match status" value="2"/>
</dbReference>
<evidence type="ECO:0000256" key="3">
    <source>
        <dbReference type="ARBA" id="ARBA00022475"/>
    </source>
</evidence>
<proteinExistence type="inferred from homology"/>
<sequence>MPLGAVIWLAFEPAGDVWSHLVATVLPNAVVTTIWLLLGVGLVTGVIGVGCAWLVTAYRFPGRALFDWALLLPLAVPTYIAAFAAVELADYTGPAQTLLRAVFGFTSRRDYWFPDVRTLGGAIAVLSLVLYPYVYLSARASFLMQSAGVLEVARTLGAKPLRVFLRVALPLARPAIVVGMSLAMMECLNDIGAVQYLGVQTLTVAIYDTWLNRSSLAGAAQISVAMLAVVFLIVTIERLARRRQRFHATTTRMSVVHARPLGPIAAVFATLACALPFLAGFVLPVLVLGRAASYRLDTLSDPALIDAGIKSFGLAVVAGLVTVAGGAAIAYALRLSRARWLRPVAAVAGIGYAVPGTVLALGILIPLAGLDGIIARAARDYLGLSTGLLLAGSGVGLVYAYLVRFLAVSFGNVETGFSKLSPHLDMAARTLGRTATGTLRDVLAPLLKPAILTAGLIVFVEVMKELPATILLRPFNFETLATTVFAAASREQFEDGAIAALLIVAVGLVPVIVLARTSAARGFGAATRGPDGGDRSGL</sequence>
<feature type="transmembrane region" description="Helical" evidence="7">
    <location>
        <begin position="118"/>
        <end position="136"/>
    </location>
</feature>
<feature type="transmembrane region" description="Helical" evidence="7">
    <location>
        <begin position="261"/>
        <end position="292"/>
    </location>
</feature>
<keyword evidence="3" id="KW-1003">Cell membrane</keyword>
<dbReference type="Pfam" id="PF00528">
    <property type="entry name" value="BPD_transp_1"/>
    <property type="match status" value="1"/>
</dbReference>
<gene>
    <name evidence="9" type="ORF">F0357_12270</name>
</gene>
<accession>A0A6A7Y2T4</accession>
<keyword evidence="2 7" id="KW-0813">Transport</keyword>
<dbReference type="Gene3D" id="1.10.3720.10">
    <property type="entry name" value="MetI-like"/>
    <property type="match status" value="2"/>
</dbReference>
<feature type="transmembrane region" description="Helical" evidence="7">
    <location>
        <begin position="163"/>
        <end position="185"/>
    </location>
</feature>
<keyword evidence="5 7" id="KW-1133">Transmembrane helix</keyword>
<reference evidence="9 10" key="1">
    <citation type="submission" date="2019-09" db="EMBL/GenBank/DDBJ databases">
        <title>Segnochrobactrum spirostomi gen. nov., sp. nov., isolated from the ciliate Spirostomum cf. yagiui and description of a novel family, Segnochrobactraceae fam. nov. within the order Rhizobiales of the class Alphaproteobacteria.</title>
        <authorList>
            <person name="Akter S."/>
            <person name="Shazib S.U.A."/>
            <person name="Shin M.K."/>
        </authorList>
    </citation>
    <scope>NUCLEOTIDE SEQUENCE [LARGE SCALE GENOMIC DNA]</scope>
    <source>
        <strain evidence="9 10">Sp-1</strain>
    </source>
</reference>
<dbReference type="EMBL" id="VWNA01000001">
    <property type="protein sequence ID" value="MQT13404.1"/>
    <property type="molecule type" value="Genomic_DNA"/>
</dbReference>
<dbReference type="GO" id="GO:0005886">
    <property type="term" value="C:plasma membrane"/>
    <property type="evidence" value="ECO:0007669"/>
    <property type="project" value="UniProtKB-SubCell"/>
</dbReference>
<dbReference type="PANTHER" id="PTHR30183:SF2">
    <property type="entry name" value="IRON UTILIZATION PROTEIN"/>
    <property type="match status" value="1"/>
</dbReference>
<dbReference type="InterPro" id="IPR035906">
    <property type="entry name" value="MetI-like_sf"/>
</dbReference>
<evidence type="ECO:0000313" key="10">
    <source>
        <dbReference type="Proteomes" id="UP000332515"/>
    </source>
</evidence>
<keyword evidence="6 7" id="KW-0472">Membrane</keyword>
<feature type="transmembrane region" description="Helical" evidence="7">
    <location>
        <begin position="219"/>
        <end position="240"/>
    </location>
</feature>
<feature type="domain" description="ABC transmembrane type-1" evidence="8">
    <location>
        <begin position="30"/>
        <end position="235"/>
    </location>
</feature>
<evidence type="ECO:0000256" key="6">
    <source>
        <dbReference type="ARBA" id="ARBA00023136"/>
    </source>
</evidence>
<dbReference type="GO" id="GO:0055085">
    <property type="term" value="P:transmembrane transport"/>
    <property type="evidence" value="ECO:0007669"/>
    <property type="project" value="InterPro"/>
</dbReference>
<dbReference type="Proteomes" id="UP000332515">
    <property type="component" value="Unassembled WGS sequence"/>
</dbReference>
<evidence type="ECO:0000256" key="5">
    <source>
        <dbReference type="ARBA" id="ARBA00022989"/>
    </source>
</evidence>
<dbReference type="FunFam" id="1.10.3720.10:FF:000088">
    <property type="entry name" value="Iron(III) ABC transporter, permease protein"/>
    <property type="match status" value="1"/>
</dbReference>
<feature type="transmembrane region" description="Helical" evidence="7">
    <location>
        <begin position="312"/>
        <end position="333"/>
    </location>
</feature>
<feature type="transmembrane region" description="Helical" evidence="7">
    <location>
        <begin position="68"/>
        <end position="86"/>
    </location>
</feature>
<keyword evidence="10" id="KW-1185">Reference proteome</keyword>
<evidence type="ECO:0000256" key="4">
    <source>
        <dbReference type="ARBA" id="ARBA00022692"/>
    </source>
</evidence>
<feature type="transmembrane region" description="Helical" evidence="7">
    <location>
        <begin position="35"/>
        <end position="56"/>
    </location>
</feature>
<dbReference type="PROSITE" id="PS50928">
    <property type="entry name" value="ABC_TM1"/>
    <property type="match status" value="2"/>
</dbReference>
<feature type="transmembrane region" description="Helical" evidence="7">
    <location>
        <begin position="345"/>
        <end position="369"/>
    </location>
</feature>
<evidence type="ECO:0000259" key="8">
    <source>
        <dbReference type="PROSITE" id="PS50928"/>
    </source>
</evidence>
<dbReference type="InterPro" id="IPR000515">
    <property type="entry name" value="MetI-like"/>
</dbReference>
<evidence type="ECO:0000256" key="1">
    <source>
        <dbReference type="ARBA" id="ARBA00004651"/>
    </source>
</evidence>
<feature type="transmembrane region" description="Helical" evidence="7">
    <location>
        <begin position="497"/>
        <end position="515"/>
    </location>
</feature>
<protein>
    <submittedName>
        <fullName evidence="9">Iron ABC transporter permease</fullName>
    </submittedName>
</protein>
<comment type="caution">
    <text evidence="9">The sequence shown here is derived from an EMBL/GenBank/DDBJ whole genome shotgun (WGS) entry which is preliminary data.</text>
</comment>
<feature type="transmembrane region" description="Helical" evidence="7">
    <location>
        <begin position="381"/>
        <end position="402"/>
    </location>
</feature>
<comment type="subcellular location">
    <subcellularLocation>
        <location evidence="1 7">Cell membrane</location>
        <topology evidence="1 7">Multi-pass membrane protein</topology>
    </subcellularLocation>
</comment>
<comment type="similarity">
    <text evidence="7">Belongs to the binding-protein-dependent transport system permease family.</text>
</comment>
<evidence type="ECO:0000256" key="7">
    <source>
        <dbReference type="RuleBase" id="RU363032"/>
    </source>
</evidence>
<dbReference type="SUPFAM" id="SSF161098">
    <property type="entry name" value="MetI-like"/>
    <property type="match status" value="2"/>
</dbReference>
<keyword evidence="4 7" id="KW-0812">Transmembrane</keyword>
<dbReference type="AlphaFoldDB" id="A0A6A7Y2T4"/>
<name>A0A6A7Y2T4_9HYPH</name>